<dbReference type="InterPro" id="IPR037395">
    <property type="entry name" value="GSKIP"/>
</dbReference>
<dbReference type="FunFam" id="3.30.2280.10:FF:000004">
    <property type="entry name" value="Protein CBG05668"/>
    <property type="match status" value="1"/>
</dbReference>
<feature type="domain" description="GSKIP" evidence="3">
    <location>
        <begin position="69"/>
        <end position="172"/>
    </location>
</feature>
<dbReference type="Gene3D" id="3.30.2280.10">
    <property type="entry name" value="Hypothetical protein (hspc210)"/>
    <property type="match status" value="1"/>
</dbReference>
<dbReference type="GO" id="GO:0019207">
    <property type="term" value="F:kinase regulator activity"/>
    <property type="evidence" value="ECO:0007669"/>
    <property type="project" value="TreeGrafter"/>
</dbReference>
<dbReference type="AlphaFoldDB" id="A0AAD4MW54"/>
<evidence type="ECO:0000313" key="4">
    <source>
        <dbReference type="EMBL" id="KAI1705429.1"/>
    </source>
</evidence>
<dbReference type="SUPFAM" id="SSF103107">
    <property type="entry name" value="Hypothetical protein c14orf129, hspc210"/>
    <property type="match status" value="1"/>
</dbReference>
<evidence type="ECO:0000259" key="3">
    <source>
        <dbReference type="Pfam" id="PF05303"/>
    </source>
</evidence>
<comment type="caution">
    <text evidence="4">The sequence shown here is derived from an EMBL/GenBank/DDBJ whole genome shotgun (WGS) entry which is preliminary data.</text>
</comment>
<comment type="similarity">
    <text evidence="1">Belongs to the GSKIP family.</text>
</comment>
<name>A0AAD4MW54_9BILA</name>
<gene>
    <name evidence="4" type="ORF">DdX_13567</name>
</gene>
<proteinExistence type="inferred from homology"/>
<organism evidence="4 5">
    <name type="scientific">Ditylenchus destructor</name>
    <dbReference type="NCBI Taxonomy" id="166010"/>
    <lineage>
        <taxon>Eukaryota</taxon>
        <taxon>Metazoa</taxon>
        <taxon>Ecdysozoa</taxon>
        <taxon>Nematoda</taxon>
        <taxon>Chromadorea</taxon>
        <taxon>Rhabditida</taxon>
        <taxon>Tylenchina</taxon>
        <taxon>Tylenchomorpha</taxon>
        <taxon>Sphaerularioidea</taxon>
        <taxon>Anguinidae</taxon>
        <taxon>Anguininae</taxon>
        <taxon>Ditylenchus</taxon>
    </lineage>
</organism>
<evidence type="ECO:0000313" key="5">
    <source>
        <dbReference type="Proteomes" id="UP001201812"/>
    </source>
</evidence>
<dbReference type="InterPro" id="IPR007967">
    <property type="entry name" value="GSKIP_dom"/>
</dbReference>
<evidence type="ECO:0000256" key="2">
    <source>
        <dbReference type="SAM" id="MobiDB-lite"/>
    </source>
</evidence>
<dbReference type="GO" id="GO:0051018">
    <property type="term" value="F:protein kinase A binding"/>
    <property type="evidence" value="ECO:0007669"/>
    <property type="project" value="TreeGrafter"/>
</dbReference>
<dbReference type="PANTHER" id="PTHR12490">
    <property type="entry name" value="GSK3B-INTERACTING PROTEIN"/>
    <property type="match status" value="1"/>
</dbReference>
<dbReference type="PANTHER" id="PTHR12490:SF5">
    <property type="entry name" value="GSKIP DOMAIN-CONTAINING PROTEIN"/>
    <property type="match status" value="1"/>
</dbReference>
<keyword evidence="5" id="KW-1185">Reference proteome</keyword>
<protein>
    <submittedName>
        <fullName evidence="4">GSK3-beta interaction protein</fullName>
    </submittedName>
</protein>
<dbReference type="InterPro" id="IPR023231">
    <property type="entry name" value="GSKIP_dom_sf"/>
</dbReference>
<sequence length="261" mass="28736">MASMIATQPIQTCRRCSLQSMSPLGSLPLSMLPASLQSNFFESFGRFDGGGGPFGSGPHSRGESCSSLELEALAAVHQLSFAVQNIHVSEMLPRTRDLIFVNVTTLEGQPYCLELTNKGWRITSLRTDCMQGDFTRMELFTVYYESLFDLMELISPGYKQLFNEKLANRLRYLQEETSAAMDSDESCMPDRLATQPLFKSLSPSPLDITSPPPTPENRSCRHPLDVDIRLNDMSYRNSSEGSSSSCLSMETTGDGGPAAST</sequence>
<feature type="compositionally biased region" description="Basic and acidic residues" evidence="2">
    <location>
        <begin position="218"/>
        <end position="230"/>
    </location>
</feature>
<evidence type="ECO:0000256" key="1">
    <source>
        <dbReference type="ARBA" id="ARBA00009571"/>
    </source>
</evidence>
<dbReference type="GO" id="GO:0060828">
    <property type="term" value="P:regulation of canonical Wnt signaling pathway"/>
    <property type="evidence" value="ECO:0007669"/>
    <property type="project" value="InterPro"/>
</dbReference>
<reference evidence="4" key="1">
    <citation type="submission" date="2022-01" db="EMBL/GenBank/DDBJ databases">
        <title>Genome Sequence Resource for Two Populations of Ditylenchus destructor, the Migratory Endoparasitic Phytonematode.</title>
        <authorList>
            <person name="Zhang H."/>
            <person name="Lin R."/>
            <person name="Xie B."/>
        </authorList>
    </citation>
    <scope>NUCLEOTIDE SEQUENCE</scope>
    <source>
        <strain evidence="4">BazhouSP</strain>
    </source>
</reference>
<dbReference type="Proteomes" id="UP001201812">
    <property type="component" value="Unassembled WGS sequence"/>
</dbReference>
<accession>A0AAD4MW54</accession>
<dbReference type="EMBL" id="JAKKPZ010000056">
    <property type="protein sequence ID" value="KAI1705429.1"/>
    <property type="molecule type" value="Genomic_DNA"/>
</dbReference>
<feature type="region of interest" description="Disordered" evidence="2">
    <location>
        <begin position="199"/>
        <end position="261"/>
    </location>
</feature>
<dbReference type="Pfam" id="PF05303">
    <property type="entry name" value="GSKIP_dom"/>
    <property type="match status" value="1"/>
</dbReference>
<feature type="compositionally biased region" description="Low complexity" evidence="2">
    <location>
        <begin position="234"/>
        <end position="248"/>
    </location>
</feature>
<dbReference type="GO" id="GO:0005737">
    <property type="term" value="C:cytoplasm"/>
    <property type="evidence" value="ECO:0007669"/>
    <property type="project" value="TreeGrafter"/>
</dbReference>